<dbReference type="EMBL" id="OCTY01000002">
    <property type="protein sequence ID" value="SOJ53674.1"/>
    <property type="molecule type" value="Genomic_DNA"/>
</dbReference>
<gene>
    <name evidence="1" type="primary">lgrB</name>
    <name evidence="1" type="ORF">MSIMFB_01173</name>
</gene>
<protein>
    <submittedName>
        <fullName evidence="1">Linear gramicidin synthase subunit B</fullName>
    </submittedName>
</protein>
<sequence length="153" mass="16727">MADETSSYWSFTQIPRPQDIQDWAHAEVLVADSRVDQGSIRAAVDAVFEANPALGAVFEPRCDRWMARPGGSWTWAVEPPGVAVAEVIARQRASFDMRTGRLFAVSLLPGAPERLVLTASHLCVDGQSWQTVVEDLITEYDEGALAPEAAYHG</sequence>
<dbReference type="Gene3D" id="3.30.559.10">
    <property type="entry name" value="Chloramphenicol acetyltransferase-like domain"/>
    <property type="match status" value="1"/>
</dbReference>
<proteinExistence type="predicted"/>
<reference evidence="1 2" key="1">
    <citation type="submission" date="2017-10" db="EMBL/GenBank/DDBJ databases">
        <authorList>
            <consortium name="Urmite Genomes"/>
        </authorList>
    </citation>
    <scope>NUCLEOTIDE SEQUENCE [LARGE SCALE GENOMIC DNA]</scope>
    <source>
        <strain evidence="1 2">FB-527</strain>
    </source>
</reference>
<accession>A0A7Z7IHP6</accession>
<evidence type="ECO:0000313" key="2">
    <source>
        <dbReference type="Proteomes" id="UP000554965"/>
    </source>
</evidence>
<dbReference type="Proteomes" id="UP000554965">
    <property type="component" value="Unassembled WGS sequence"/>
</dbReference>
<comment type="caution">
    <text evidence="1">The sequence shown here is derived from an EMBL/GenBank/DDBJ whole genome shotgun (WGS) entry which is preliminary data.</text>
</comment>
<name>A0A7Z7IHP6_9MYCO</name>
<dbReference type="SUPFAM" id="SSF52777">
    <property type="entry name" value="CoA-dependent acyltransferases"/>
    <property type="match status" value="1"/>
</dbReference>
<dbReference type="RefSeq" id="WP_224770137.1">
    <property type="nucleotide sequence ID" value="NZ_OCTY01000002.1"/>
</dbReference>
<keyword evidence="2" id="KW-1185">Reference proteome</keyword>
<dbReference type="AlphaFoldDB" id="A0A7Z7IHP6"/>
<organism evidence="1 2">
    <name type="scientific">Mycobacterium simulans</name>
    <dbReference type="NCBI Taxonomy" id="627089"/>
    <lineage>
        <taxon>Bacteria</taxon>
        <taxon>Bacillati</taxon>
        <taxon>Actinomycetota</taxon>
        <taxon>Actinomycetes</taxon>
        <taxon>Mycobacteriales</taxon>
        <taxon>Mycobacteriaceae</taxon>
        <taxon>Mycobacterium</taxon>
    </lineage>
</organism>
<evidence type="ECO:0000313" key="1">
    <source>
        <dbReference type="EMBL" id="SOJ53674.1"/>
    </source>
</evidence>
<dbReference type="InterPro" id="IPR023213">
    <property type="entry name" value="CAT-like_dom_sf"/>
</dbReference>